<evidence type="ECO:0000256" key="1">
    <source>
        <dbReference type="ARBA" id="ARBA00004328"/>
    </source>
</evidence>
<dbReference type="Gene3D" id="3.30.2400.10">
    <property type="entry name" value="Major capsid protein gp5"/>
    <property type="match status" value="1"/>
</dbReference>
<gene>
    <name evidence="4" type="ORF">LCGC14_2401850</name>
</gene>
<dbReference type="EMBL" id="LAZR01036086">
    <property type="protein sequence ID" value="KKL25780.1"/>
    <property type="molecule type" value="Genomic_DNA"/>
</dbReference>
<proteinExistence type="predicted"/>
<keyword evidence="2" id="KW-0946">Virion</keyword>
<feature type="domain" description="Phage capsid-like C-terminal" evidence="3">
    <location>
        <begin position="3"/>
        <end position="83"/>
    </location>
</feature>
<evidence type="ECO:0000313" key="4">
    <source>
        <dbReference type="EMBL" id="KKL25780.1"/>
    </source>
</evidence>
<comment type="caution">
    <text evidence="4">The sequence shown here is derived from an EMBL/GenBank/DDBJ whole genome shotgun (WGS) entry which is preliminary data.</text>
</comment>
<dbReference type="AlphaFoldDB" id="A0A0F9BV50"/>
<dbReference type="GO" id="GO:0044423">
    <property type="term" value="C:virion component"/>
    <property type="evidence" value="ECO:0007669"/>
    <property type="project" value="UniProtKB-KW"/>
</dbReference>
<name>A0A0F9BV50_9ZZZZ</name>
<dbReference type="InterPro" id="IPR054612">
    <property type="entry name" value="Phage_capsid-like_C"/>
</dbReference>
<evidence type="ECO:0000256" key="2">
    <source>
        <dbReference type="ARBA" id="ARBA00022844"/>
    </source>
</evidence>
<sequence>MNKLIGVCYLTDELVEDTVALEAWVKKGFAEEFGFVMDDDLINGTGAGMALGIINSPALVSISKEVGQAAKTFVAENVEKMYARMY</sequence>
<dbReference type="Pfam" id="PF05065">
    <property type="entry name" value="Phage_capsid"/>
    <property type="match status" value="1"/>
</dbReference>
<dbReference type="NCBIfam" id="TIGR01554">
    <property type="entry name" value="major_cap_HK97"/>
    <property type="match status" value="1"/>
</dbReference>
<dbReference type="SUPFAM" id="SSF56563">
    <property type="entry name" value="Major capsid protein gp5"/>
    <property type="match status" value="1"/>
</dbReference>
<organism evidence="4">
    <name type="scientific">marine sediment metagenome</name>
    <dbReference type="NCBI Taxonomy" id="412755"/>
    <lineage>
        <taxon>unclassified sequences</taxon>
        <taxon>metagenomes</taxon>
        <taxon>ecological metagenomes</taxon>
    </lineage>
</organism>
<feature type="non-terminal residue" evidence="4">
    <location>
        <position position="86"/>
    </location>
</feature>
<comment type="subcellular location">
    <subcellularLocation>
        <location evidence="1">Virion</location>
    </subcellularLocation>
</comment>
<reference evidence="4" key="1">
    <citation type="journal article" date="2015" name="Nature">
        <title>Complex archaea that bridge the gap between prokaryotes and eukaryotes.</title>
        <authorList>
            <person name="Spang A."/>
            <person name="Saw J.H."/>
            <person name="Jorgensen S.L."/>
            <person name="Zaremba-Niedzwiedzka K."/>
            <person name="Martijn J."/>
            <person name="Lind A.E."/>
            <person name="van Eijk R."/>
            <person name="Schleper C."/>
            <person name="Guy L."/>
            <person name="Ettema T.J."/>
        </authorList>
    </citation>
    <scope>NUCLEOTIDE SEQUENCE</scope>
</reference>
<accession>A0A0F9BV50</accession>
<protein>
    <recommendedName>
        <fullName evidence="3">Phage capsid-like C-terminal domain-containing protein</fullName>
    </recommendedName>
</protein>
<evidence type="ECO:0000259" key="3">
    <source>
        <dbReference type="Pfam" id="PF05065"/>
    </source>
</evidence>
<dbReference type="InterPro" id="IPR024455">
    <property type="entry name" value="Phage_capsid"/>
</dbReference>